<keyword evidence="2" id="KW-1185">Reference proteome</keyword>
<organism evidence="1 2">
    <name type="scientific">Marinilabilia salmonicolor</name>
    <dbReference type="NCBI Taxonomy" id="989"/>
    <lineage>
        <taxon>Bacteria</taxon>
        <taxon>Pseudomonadati</taxon>
        <taxon>Bacteroidota</taxon>
        <taxon>Bacteroidia</taxon>
        <taxon>Marinilabiliales</taxon>
        <taxon>Marinilabiliaceae</taxon>
        <taxon>Marinilabilia</taxon>
    </lineage>
</organism>
<sequence>MSKPYITAIIVFLINHGIIAQTRCDTTSEAIFFITEIMPEPVISMSQVSSVLNTSIDLNECQVPSNFSIYVKFIINCKGQDFNYQIANPKKIDKELERQLISTLKKTMQWTPAMHRGKKVDISKTIKVLIQDNKFHIVENSLNGKSHNDYSHKNYRAIGGNIFLGYGFLDGNISKYITNPIFLGLNIDIHRQRMVIQIDDYIGFGRVKNTMDFPDNSEWSKNKAALHFMLGGNLGYTLINYKSFKFVPIGGVGFDLLSSKFMGSSENKKNEPFIPYYKLGGYFDIKSLKLFRNDQSFNYGDNYTCIRLSFGVNFPLGELKYGEFYNGNMFYFTIGMGGLSIL</sequence>
<dbReference type="RefSeq" id="WP_114436375.1">
    <property type="nucleotide sequence ID" value="NZ_QPIZ01000003.1"/>
</dbReference>
<protein>
    <submittedName>
        <fullName evidence="1">Uncharacterized protein</fullName>
    </submittedName>
</protein>
<dbReference type="EMBL" id="QPIZ01000003">
    <property type="protein sequence ID" value="RCW38550.1"/>
    <property type="molecule type" value="Genomic_DNA"/>
</dbReference>
<accession>A0A368VE72</accession>
<proteinExistence type="predicted"/>
<gene>
    <name evidence="1" type="ORF">DFO77_10315</name>
</gene>
<reference evidence="1 2" key="1">
    <citation type="submission" date="2018-07" db="EMBL/GenBank/DDBJ databases">
        <title>Freshwater and sediment microbial communities from various areas in North America, analyzing microbe dynamics in response to fracking.</title>
        <authorList>
            <person name="Lamendella R."/>
        </authorList>
    </citation>
    <scope>NUCLEOTIDE SEQUENCE [LARGE SCALE GENOMIC DNA]</scope>
    <source>
        <strain evidence="1 2">160A</strain>
    </source>
</reference>
<evidence type="ECO:0000313" key="2">
    <source>
        <dbReference type="Proteomes" id="UP000252733"/>
    </source>
</evidence>
<dbReference type="AlphaFoldDB" id="A0A368VE72"/>
<evidence type="ECO:0000313" key="1">
    <source>
        <dbReference type="EMBL" id="RCW38550.1"/>
    </source>
</evidence>
<comment type="caution">
    <text evidence="1">The sequence shown here is derived from an EMBL/GenBank/DDBJ whole genome shotgun (WGS) entry which is preliminary data.</text>
</comment>
<name>A0A368VE72_9BACT</name>
<dbReference type="Proteomes" id="UP000252733">
    <property type="component" value="Unassembled WGS sequence"/>
</dbReference>